<feature type="compositionally biased region" description="Low complexity" evidence="1">
    <location>
        <begin position="38"/>
        <end position="54"/>
    </location>
</feature>
<comment type="caution">
    <text evidence="2">The sequence shown here is derived from an EMBL/GenBank/DDBJ whole genome shotgun (WGS) entry which is preliminary data.</text>
</comment>
<evidence type="ECO:0000313" key="3">
    <source>
        <dbReference type="Proteomes" id="UP001586593"/>
    </source>
</evidence>
<evidence type="ECO:0000313" key="2">
    <source>
        <dbReference type="EMBL" id="KAL1855813.1"/>
    </source>
</evidence>
<feature type="compositionally biased region" description="Low complexity" evidence="1">
    <location>
        <begin position="456"/>
        <end position="467"/>
    </location>
</feature>
<feature type="compositionally biased region" description="Low complexity" evidence="1">
    <location>
        <begin position="356"/>
        <end position="369"/>
    </location>
</feature>
<sequence>MESQVLTERQKEVRERQKENAALFPEIRSSSPTKRAKAPSVRSASRPSSSSSAVQPHRRAATPPDAERSFDQFVASTPTPRRGQLVSLPDQDQDQDTDMADPPSSPPEPRRAPLFADFQTRSASSSIMDDWQFSSSPVSGSPANARHAAELPQLSADDGDEDADRVMADADETPTKAHRSDQQETGEPSSAFEEEEDVVQDSVLPEAPAAKEEEEVAPLLSTSTSEGAPQAIPSTPWRRDDQHPAAPRSDVGDVYRTALTSPHERRSQRALRSSAGRSEQNDTPAREDESPEHSASSLLVVELDSGRLDSAEYRQLTVSPDKRAAAARVDSGADDGALDCIVVGESPRLSKQQAKRPTTPVGTAAAAVSVGGGSFTGGSQTRSGSGRRRRRGGPPSSSRKKRKFREVEEQAGQEEEHSQSAAVASNSGSEGIRLRNGRVAKKKKRGGSQIASQPMSSQLSEEATSSSMGGPTQEDTSIVEETEMMDAAAVEDPDLEVQSQLAMEAQYQSARNQSSEPAEQQEQQEEQKEEEEERAVAQPQPAAKRSGPFQAIMSALQSGLETLRTAALSRQEVFKVEDMFMDLRRELYESERRGRA</sequence>
<feature type="compositionally biased region" description="Polar residues" evidence="1">
    <location>
        <begin position="497"/>
        <end position="515"/>
    </location>
</feature>
<feature type="compositionally biased region" description="Basic residues" evidence="1">
    <location>
        <begin position="385"/>
        <end position="404"/>
    </location>
</feature>
<dbReference type="Proteomes" id="UP001586593">
    <property type="component" value="Unassembled WGS sequence"/>
</dbReference>
<feature type="compositionally biased region" description="Polar residues" evidence="1">
    <location>
        <begin position="119"/>
        <end position="142"/>
    </location>
</feature>
<accession>A0ABR3W8A5</accession>
<proteinExistence type="predicted"/>
<feature type="compositionally biased region" description="Basic residues" evidence="1">
    <location>
        <begin position="435"/>
        <end position="446"/>
    </location>
</feature>
<feature type="compositionally biased region" description="Acidic residues" evidence="1">
    <location>
        <begin position="477"/>
        <end position="495"/>
    </location>
</feature>
<feature type="compositionally biased region" description="Basic and acidic residues" evidence="1">
    <location>
        <begin position="164"/>
        <end position="182"/>
    </location>
</feature>
<gene>
    <name evidence="2" type="ORF">VTK73DRAFT_8473</name>
</gene>
<organism evidence="2 3">
    <name type="scientific">Phialemonium thermophilum</name>
    <dbReference type="NCBI Taxonomy" id="223376"/>
    <lineage>
        <taxon>Eukaryota</taxon>
        <taxon>Fungi</taxon>
        <taxon>Dikarya</taxon>
        <taxon>Ascomycota</taxon>
        <taxon>Pezizomycotina</taxon>
        <taxon>Sordariomycetes</taxon>
        <taxon>Sordariomycetidae</taxon>
        <taxon>Cephalothecales</taxon>
        <taxon>Cephalothecaceae</taxon>
        <taxon>Phialemonium</taxon>
    </lineage>
</organism>
<feature type="compositionally biased region" description="Acidic residues" evidence="1">
    <location>
        <begin position="522"/>
        <end position="533"/>
    </location>
</feature>
<feature type="compositionally biased region" description="Basic and acidic residues" evidence="1">
    <location>
        <begin position="8"/>
        <end position="19"/>
    </location>
</feature>
<feature type="region of interest" description="Disordered" evidence="1">
    <location>
        <begin position="344"/>
        <end position="548"/>
    </location>
</feature>
<reference evidence="2 3" key="1">
    <citation type="journal article" date="2024" name="Commun. Biol.">
        <title>Comparative genomic analysis of thermophilic fungi reveals convergent evolutionary adaptations and gene losses.</title>
        <authorList>
            <person name="Steindorff A.S."/>
            <person name="Aguilar-Pontes M.V."/>
            <person name="Robinson A.J."/>
            <person name="Andreopoulos B."/>
            <person name="LaButti K."/>
            <person name="Kuo A."/>
            <person name="Mondo S."/>
            <person name="Riley R."/>
            <person name="Otillar R."/>
            <person name="Haridas S."/>
            <person name="Lipzen A."/>
            <person name="Grimwood J."/>
            <person name="Schmutz J."/>
            <person name="Clum A."/>
            <person name="Reid I.D."/>
            <person name="Moisan M.C."/>
            <person name="Butler G."/>
            <person name="Nguyen T.T.M."/>
            <person name="Dewar K."/>
            <person name="Conant G."/>
            <person name="Drula E."/>
            <person name="Henrissat B."/>
            <person name="Hansel C."/>
            <person name="Singer S."/>
            <person name="Hutchinson M.I."/>
            <person name="de Vries R.P."/>
            <person name="Natvig D.O."/>
            <person name="Powell A.J."/>
            <person name="Tsang A."/>
            <person name="Grigoriev I.V."/>
        </authorList>
    </citation>
    <scope>NUCLEOTIDE SEQUENCE [LARGE SCALE GENOMIC DNA]</scope>
    <source>
        <strain evidence="2 3">ATCC 24622</strain>
    </source>
</reference>
<name>A0ABR3W8A5_9PEZI</name>
<feature type="region of interest" description="Disordered" evidence="1">
    <location>
        <begin position="1"/>
        <end position="301"/>
    </location>
</feature>
<dbReference type="EMBL" id="JAZHXJ010000615">
    <property type="protein sequence ID" value="KAL1855813.1"/>
    <property type="molecule type" value="Genomic_DNA"/>
</dbReference>
<evidence type="ECO:0000256" key="1">
    <source>
        <dbReference type="SAM" id="MobiDB-lite"/>
    </source>
</evidence>
<protein>
    <submittedName>
        <fullName evidence="2">Uncharacterized protein</fullName>
    </submittedName>
</protein>
<keyword evidence="3" id="KW-1185">Reference proteome</keyword>